<evidence type="ECO:0000313" key="7">
    <source>
        <dbReference type="Proteomes" id="UP000193498"/>
    </source>
</evidence>
<keyword evidence="7" id="KW-1185">Reference proteome</keyword>
<dbReference type="Pfam" id="PF00082">
    <property type="entry name" value="Peptidase_S8"/>
    <property type="match status" value="1"/>
</dbReference>
<dbReference type="Gene3D" id="3.50.30.30">
    <property type="match status" value="1"/>
</dbReference>
<dbReference type="InterPro" id="IPR010435">
    <property type="entry name" value="C5a/SBT2-like_Fn3"/>
</dbReference>
<dbReference type="InterPro" id="IPR000209">
    <property type="entry name" value="Peptidase_S8/S53_dom"/>
</dbReference>
<dbReference type="Pfam" id="PF06280">
    <property type="entry name" value="fn3_5"/>
    <property type="match status" value="1"/>
</dbReference>
<dbReference type="EMBL" id="MCFE01000383">
    <property type="protein sequence ID" value="ORX90390.1"/>
    <property type="molecule type" value="Genomic_DNA"/>
</dbReference>
<dbReference type="InterPro" id="IPR036852">
    <property type="entry name" value="Peptidase_S8/S53_dom_sf"/>
</dbReference>
<reference evidence="6 7" key="1">
    <citation type="submission" date="2016-07" db="EMBL/GenBank/DDBJ databases">
        <title>Pervasive Adenine N6-methylation of Active Genes in Fungi.</title>
        <authorList>
            <consortium name="DOE Joint Genome Institute"/>
            <person name="Mondo S.J."/>
            <person name="Dannebaum R.O."/>
            <person name="Kuo R.C."/>
            <person name="Labutti K."/>
            <person name="Haridas S."/>
            <person name="Kuo A."/>
            <person name="Salamov A."/>
            <person name="Ahrendt S.R."/>
            <person name="Lipzen A."/>
            <person name="Sullivan W."/>
            <person name="Andreopoulos W.B."/>
            <person name="Clum A."/>
            <person name="Lindquist E."/>
            <person name="Daum C."/>
            <person name="Ramamoorthy G.K."/>
            <person name="Gryganskyi A."/>
            <person name="Culley D."/>
            <person name="Magnuson J.K."/>
            <person name="James T.Y."/>
            <person name="O'Malley M.A."/>
            <person name="Stajich J.E."/>
            <person name="Spatafora J.W."/>
            <person name="Visel A."/>
            <person name="Grigoriev I.V."/>
        </authorList>
    </citation>
    <scope>NUCLEOTIDE SEQUENCE [LARGE SCALE GENOMIC DNA]</scope>
    <source>
        <strain evidence="6 7">CBS 931.73</strain>
    </source>
</reference>
<dbReference type="GO" id="GO:0016020">
    <property type="term" value="C:membrane"/>
    <property type="evidence" value="ECO:0007669"/>
    <property type="project" value="InterPro"/>
</dbReference>
<keyword evidence="2" id="KW-0732">Signal</keyword>
<sequence length="469" mass="49916">MSIPAKLGGSVAVLNSNVSSDDCDMITQYTKVKEAGAVAIIDGSTSDEPNIPEIPFGVNLPILGAAKRDFDFLIKSLRNTTITLTTLGKVQLHPNPYADKPSSFSSWGPDFELNLKPEVGAQVGRSTQPTHLALGGYAILSGTSMASPFLAGAGALLLHARRTAGLPTDVDTMRSILISSGAPALANVTTDRYVPVGKQGTGLINVWNAIHKTTLVSPLKISLNDTVHANLSHVLTITNTNTIPITYNITHRPALSVNGYDPQGYLVDSTNLVFSEASAEVQFDTAQVTIEPGKSAQFSAQFAPPIMNSQPWIYSGYIFVTGSDGSSPAAVPYLGLAGDMSELRAIDTTGPHAPTLVHSKSKKPEKVYNFSRNETAIVIIPLLHPTKLIVIYVTDKSQEPIGYLTASENMGLPADRILTLKFNGTVLGNDGSEQVLSNGQYQVAVRSAVPFSSQESDVWISSPIQIITT</sequence>
<dbReference type="OrthoDB" id="10256524at2759"/>
<evidence type="ECO:0000256" key="2">
    <source>
        <dbReference type="ARBA" id="ARBA00022729"/>
    </source>
</evidence>
<comment type="similarity">
    <text evidence="1 3">Belongs to the peptidase S8 family.</text>
</comment>
<dbReference type="AlphaFoldDB" id="A0A1Y1XXB5"/>
<evidence type="ECO:0000259" key="4">
    <source>
        <dbReference type="Pfam" id="PF00082"/>
    </source>
</evidence>
<accession>A0A1Y1XXB5</accession>
<dbReference type="Gene3D" id="3.40.50.200">
    <property type="entry name" value="Peptidase S8/S53 domain"/>
    <property type="match status" value="1"/>
</dbReference>
<evidence type="ECO:0000256" key="3">
    <source>
        <dbReference type="PROSITE-ProRule" id="PRU01240"/>
    </source>
</evidence>
<dbReference type="STRING" id="1314790.A0A1Y1XXB5"/>
<dbReference type="GO" id="GO:0004252">
    <property type="term" value="F:serine-type endopeptidase activity"/>
    <property type="evidence" value="ECO:0007669"/>
    <property type="project" value="InterPro"/>
</dbReference>
<dbReference type="GO" id="GO:0006508">
    <property type="term" value="P:proteolysis"/>
    <property type="evidence" value="ECO:0007669"/>
    <property type="project" value="InterPro"/>
</dbReference>
<evidence type="ECO:0000259" key="5">
    <source>
        <dbReference type="Pfam" id="PF06280"/>
    </source>
</evidence>
<gene>
    <name evidence="6" type="ORF">K493DRAFT_59596</name>
</gene>
<evidence type="ECO:0008006" key="8">
    <source>
        <dbReference type="Google" id="ProtNLM"/>
    </source>
</evidence>
<comment type="caution">
    <text evidence="6">The sequence shown here is derived from an EMBL/GenBank/DDBJ whole genome shotgun (WGS) entry which is preliminary data.</text>
</comment>
<feature type="domain" description="Peptidase S8/S53" evidence="4">
    <location>
        <begin position="96"/>
        <end position="180"/>
    </location>
</feature>
<protein>
    <recommendedName>
        <fullName evidence="8">Subtilisin-like protein</fullName>
    </recommendedName>
</protein>
<dbReference type="Gene3D" id="2.60.40.10">
    <property type="entry name" value="Immunoglobulins"/>
    <property type="match status" value="1"/>
</dbReference>
<evidence type="ECO:0000313" key="6">
    <source>
        <dbReference type="EMBL" id="ORX90390.1"/>
    </source>
</evidence>
<dbReference type="Proteomes" id="UP000193498">
    <property type="component" value="Unassembled WGS sequence"/>
</dbReference>
<organism evidence="6 7">
    <name type="scientific">Basidiobolus meristosporus CBS 931.73</name>
    <dbReference type="NCBI Taxonomy" id="1314790"/>
    <lineage>
        <taxon>Eukaryota</taxon>
        <taxon>Fungi</taxon>
        <taxon>Fungi incertae sedis</taxon>
        <taxon>Zoopagomycota</taxon>
        <taxon>Entomophthoromycotina</taxon>
        <taxon>Basidiobolomycetes</taxon>
        <taxon>Basidiobolales</taxon>
        <taxon>Basidiobolaceae</taxon>
        <taxon>Basidiobolus</taxon>
    </lineage>
</organism>
<name>A0A1Y1XXB5_9FUNG</name>
<comment type="caution">
    <text evidence="3">Lacks conserved residue(s) required for the propagation of feature annotation.</text>
</comment>
<dbReference type="PROSITE" id="PS51892">
    <property type="entry name" value="SUBTILASE"/>
    <property type="match status" value="1"/>
</dbReference>
<evidence type="ECO:0000256" key="1">
    <source>
        <dbReference type="ARBA" id="ARBA00011073"/>
    </source>
</evidence>
<dbReference type="InParanoid" id="A0A1Y1XXB5"/>
<dbReference type="InterPro" id="IPR013783">
    <property type="entry name" value="Ig-like_fold"/>
</dbReference>
<proteinExistence type="inferred from homology"/>
<dbReference type="SUPFAM" id="SSF52743">
    <property type="entry name" value="Subtilisin-like"/>
    <property type="match status" value="1"/>
</dbReference>
<feature type="domain" description="C5a peptidase/Subtilisin-like protease SBT2-like Fn3-like" evidence="5">
    <location>
        <begin position="221"/>
        <end position="334"/>
    </location>
</feature>